<organism evidence="1 2">
    <name type="scientific">Acinetobacter phage AP22</name>
    <dbReference type="NCBI Taxonomy" id="1187128"/>
    <lineage>
        <taxon>Viruses</taxon>
        <taxon>Duplodnaviria</taxon>
        <taxon>Heunggongvirae</taxon>
        <taxon>Uroviricota</taxon>
        <taxon>Caudoviricetes</taxon>
        <taxon>Obolenskvirus</taxon>
        <taxon>Obolenskvirus AP22</taxon>
    </lineage>
</organism>
<reference evidence="1 2" key="2">
    <citation type="submission" date="2012-05" db="EMBL/GenBank/DDBJ databases">
        <authorList>
            <person name="Volozhantsev N."/>
        </authorList>
    </citation>
    <scope>NUCLEOTIDE SEQUENCE [LARGE SCALE GENOMIC DNA]</scope>
</reference>
<accession>I2GUA8</accession>
<sequence>MRIISFSEWSDLCKEYEDKYELAKDNGCANNGMVIKLTVPESKRSDYLSPTEYLVNTMDFLEKLFPNAIVDFGDVEEIEFTFNVVKTV</sequence>
<keyword evidence="2" id="KW-1185">Reference proteome</keyword>
<evidence type="ECO:0000313" key="2">
    <source>
        <dbReference type="Proteomes" id="UP000002880"/>
    </source>
</evidence>
<dbReference type="GeneID" id="12979077"/>
<name>I2GUA8_9CAUD</name>
<proteinExistence type="predicted"/>
<dbReference type="Proteomes" id="UP000002880">
    <property type="component" value="Segment"/>
</dbReference>
<reference evidence="1 2" key="1">
    <citation type="submission" date="2012-05" db="EMBL/GenBank/DDBJ databases">
        <title>The genome sequence of bacteriophage AP22 lytic for Acinetobacter baumannii.</title>
        <authorList>
            <person name="Volozhantsev N.V."/>
            <person name="Popova A.V."/>
            <person name="Bogun A.G."/>
        </authorList>
    </citation>
    <scope>NUCLEOTIDE SEQUENCE [LARGE SCALE GENOMIC DNA]</scope>
</reference>
<dbReference type="KEGG" id="vg:12979077"/>
<dbReference type="EMBL" id="HE806280">
    <property type="protein sequence ID" value="CCH57709.1"/>
    <property type="molecule type" value="Genomic_DNA"/>
</dbReference>
<evidence type="ECO:0000313" key="1">
    <source>
        <dbReference type="EMBL" id="CCH57709.1"/>
    </source>
</evidence>
<dbReference type="RefSeq" id="YP_006383751.1">
    <property type="nucleotide sequence ID" value="NC_017984.1"/>
</dbReference>
<protein>
    <submittedName>
        <fullName evidence="1">Uncharacterized protein</fullName>
    </submittedName>
</protein>